<keyword evidence="2" id="KW-1185">Reference proteome</keyword>
<dbReference type="Proteomes" id="UP000627292">
    <property type="component" value="Unassembled WGS sequence"/>
</dbReference>
<dbReference type="AlphaFoldDB" id="A0A917J4D0"/>
<evidence type="ECO:0000313" key="1">
    <source>
        <dbReference type="EMBL" id="GGH79420.1"/>
    </source>
</evidence>
<organism evidence="1 2">
    <name type="scientific">Filimonas zeae</name>
    <dbReference type="NCBI Taxonomy" id="1737353"/>
    <lineage>
        <taxon>Bacteria</taxon>
        <taxon>Pseudomonadati</taxon>
        <taxon>Bacteroidota</taxon>
        <taxon>Chitinophagia</taxon>
        <taxon>Chitinophagales</taxon>
        <taxon>Chitinophagaceae</taxon>
        <taxon>Filimonas</taxon>
    </lineage>
</organism>
<reference evidence="1" key="2">
    <citation type="submission" date="2020-09" db="EMBL/GenBank/DDBJ databases">
        <authorList>
            <person name="Sun Q."/>
            <person name="Zhou Y."/>
        </authorList>
    </citation>
    <scope>NUCLEOTIDE SEQUENCE</scope>
    <source>
        <strain evidence="1">CGMCC 1.15290</strain>
    </source>
</reference>
<gene>
    <name evidence="1" type="ORF">GCM10011379_48760</name>
</gene>
<dbReference type="SUPFAM" id="SSF50969">
    <property type="entry name" value="YVTN repeat-like/Quinoprotein amine dehydrogenase"/>
    <property type="match status" value="1"/>
</dbReference>
<reference evidence="1" key="1">
    <citation type="journal article" date="2014" name="Int. J. Syst. Evol. Microbiol.">
        <title>Complete genome sequence of Corynebacterium casei LMG S-19264T (=DSM 44701T), isolated from a smear-ripened cheese.</title>
        <authorList>
            <consortium name="US DOE Joint Genome Institute (JGI-PGF)"/>
            <person name="Walter F."/>
            <person name="Albersmeier A."/>
            <person name="Kalinowski J."/>
            <person name="Ruckert C."/>
        </authorList>
    </citation>
    <scope>NUCLEOTIDE SEQUENCE</scope>
    <source>
        <strain evidence="1">CGMCC 1.15290</strain>
    </source>
</reference>
<comment type="caution">
    <text evidence="1">The sequence shown here is derived from an EMBL/GenBank/DDBJ whole genome shotgun (WGS) entry which is preliminary data.</text>
</comment>
<accession>A0A917J4D0</accession>
<sequence>MDDSASVRNIVRVGDKIIYYNEIGSRDHLHYGFGWNKVRLGIEIVQRDTTGKVQKKVSLSGGDRVYGPIFTAIQKINGQVYFIYHETQEKNTVGNVMAIRINPETLELDSPKIIANIAATDYKLEYSESLQSGLRFQLIPSPDKNKYLLVLHTGDKYFFTSVLDENFNIKWNKKQEFTEEGRYNINDVTFDNAGNIYVAYRVSNAQSESSYTKDRISVRRATGKPLDLILNIQDEVAVTHIMVKPSEDKNIIHVGGFYKNRGIRWNMSGDFYAALNTSTMKLGKVQKTPFPDTLVKQFANDGWGSKRKKRWGISATLVPVLVEKADGKVAIVAEMHKSEMGTKGWFHFSGSILYAGFDKNQVYFARIPKYRVSTVNQIGDSYHLFSYKDKMILFYNDHHINMRKPMHVSPAGSNEYNVSVLAAAIIDEKGQVSRQIVLDMSKEHYLALVEEMSNLSGSRLQVPMQQIGGLGGVRDGRVYANVEIAE</sequence>
<dbReference type="InterPro" id="IPR011044">
    <property type="entry name" value="Quino_amine_DH_bsu"/>
</dbReference>
<name>A0A917J4D0_9BACT</name>
<dbReference type="EMBL" id="BMIB01000005">
    <property type="protein sequence ID" value="GGH79420.1"/>
    <property type="molecule type" value="Genomic_DNA"/>
</dbReference>
<evidence type="ECO:0000313" key="2">
    <source>
        <dbReference type="Proteomes" id="UP000627292"/>
    </source>
</evidence>
<protein>
    <submittedName>
        <fullName evidence="1">Uncharacterized protein</fullName>
    </submittedName>
</protein>
<proteinExistence type="predicted"/>